<name>A0A7S7NPX7_PALFE</name>
<feature type="signal peptide" evidence="1">
    <location>
        <begin position="1"/>
        <end position="25"/>
    </location>
</feature>
<gene>
    <name evidence="2" type="ORF">IRI77_33600</name>
</gene>
<accession>A0A7S7NPX7</accession>
<evidence type="ECO:0000313" key="2">
    <source>
        <dbReference type="EMBL" id="QOY87635.1"/>
    </source>
</evidence>
<sequence length="63" mass="6834">MRKDSRPSRRALALILGLPAAPLSAAVQAAAADGQRQRLRQDGAELAKVKLPRECPPAFRFQP</sequence>
<keyword evidence="3" id="KW-1185">Reference proteome</keyword>
<keyword evidence="1" id="KW-0732">Signal</keyword>
<reference evidence="2 3" key="1">
    <citation type="submission" date="2020-10" db="EMBL/GenBank/DDBJ databases">
        <title>Complete genome sequence of Paludibaculum fermentans P105T, a facultatively anaerobic acidobacterium capable of dissimilatory Fe(III) reduction.</title>
        <authorList>
            <person name="Dedysh S.N."/>
            <person name="Beletsky A.V."/>
            <person name="Kulichevskaya I.S."/>
            <person name="Mardanov A.V."/>
            <person name="Ravin N.V."/>
        </authorList>
    </citation>
    <scope>NUCLEOTIDE SEQUENCE [LARGE SCALE GENOMIC DNA]</scope>
    <source>
        <strain evidence="2 3">P105</strain>
    </source>
</reference>
<protein>
    <submittedName>
        <fullName evidence="2">Uncharacterized protein</fullName>
    </submittedName>
</protein>
<dbReference type="AlphaFoldDB" id="A0A7S7NPX7"/>
<proteinExistence type="predicted"/>
<evidence type="ECO:0000256" key="1">
    <source>
        <dbReference type="SAM" id="SignalP"/>
    </source>
</evidence>
<dbReference type="RefSeq" id="WP_194449302.1">
    <property type="nucleotide sequence ID" value="NZ_CP063849.1"/>
</dbReference>
<dbReference type="Proteomes" id="UP000593892">
    <property type="component" value="Chromosome"/>
</dbReference>
<feature type="chain" id="PRO_5032968739" evidence="1">
    <location>
        <begin position="26"/>
        <end position="63"/>
    </location>
</feature>
<dbReference type="EMBL" id="CP063849">
    <property type="protein sequence ID" value="QOY87635.1"/>
    <property type="molecule type" value="Genomic_DNA"/>
</dbReference>
<evidence type="ECO:0000313" key="3">
    <source>
        <dbReference type="Proteomes" id="UP000593892"/>
    </source>
</evidence>
<organism evidence="2 3">
    <name type="scientific">Paludibaculum fermentans</name>
    <dbReference type="NCBI Taxonomy" id="1473598"/>
    <lineage>
        <taxon>Bacteria</taxon>
        <taxon>Pseudomonadati</taxon>
        <taxon>Acidobacteriota</taxon>
        <taxon>Terriglobia</taxon>
        <taxon>Bryobacterales</taxon>
        <taxon>Bryobacteraceae</taxon>
        <taxon>Paludibaculum</taxon>
    </lineage>
</organism>
<dbReference type="KEGG" id="pfer:IRI77_33600"/>